<dbReference type="PANTHER" id="PTHR43685">
    <property type="entry name" value="GLYCOSYLTRANSFERASE"/>
    <property type="match status" value="1"/>
</dbReference>
<reference evidence="3" key="1">
    <citation type="journal article" date="2019" name="Int. J. Syst. Evol. Microbiol.">
        <title>The Global Catalogue of Microorganisms (GCM) 10K type strain sequencing project: providing services to taxonomists for standard genome sequencing and annotation.</title>
        <authorList>
            <consortium name="The Broad Institute Genomics Platform"/>
            <consortium name="The Broad Institute Genome Sequencing Center for Infectious Disease"/>
            <person name="Wu L."/>
            <person name="Ma J."/>
        </authorList>
    </citation>
    <scope>NUCLEOTIDE SEQUENCE [LARGE SCALE GENOMIC DNA]</scope>
    <source>
        <strain evidence="3">JCM 16546</strain>
    </source>
</reference>
<sequence>MSARVAVVVRTKDRPDFLRRALRSIASQTLEDWECAVVNDGGDAAAVDAVIAALPEAHRNRVSAVHHETSRGRWVSANAGVLATSAPLLVLHDDDDTWHPEFLERAAAYLDGRPDRAGVVSRIEIRWEELRGGSSEGGFYETVSTEMFQDHLPVPTLADTLLFNRYVPIGFVYRRSLHAELGLYDERLPVVGDWNFNLRVLARHALEYLDDATPYAYWHQRTGDAGAAGNSVIAARGDHAKYDALIRDEELRRHVDEHGLGLVLYLTKFIDRRFVEVEAGIRAEIRESRPVSTRLLERFRRLRRR</sequence>
<organism evidence="2 3">
    <name type="scientific">Microbacterium marinilacus</name>
    <dbReference type="NCBI Taxonomy" id="415209"/>
    <lineage>
        <taxon>Bacteria</taxon>
        <taxon>Bacillati</taxon>
        <taxon>Actinomycetota</taxon>
        <taxon>Actinomycetes</taxon>
        <taxon>Micrococcales</taxon>
        <taxon>Microbacteriaceae</taxon>
        <taxon>Microbacterium</taxon>
    </lineage>
</organism>
<evidence type="ECO:0000313" key="2">
    <source>
        <dbReference type="EMBL" id="GAA3653307.1"/>
    </source>
</evidence>
<proteinExistence type="predicted"/>
<dbReference type="PANTHER" id="PTHR43685:SF2">
    <property type="entry name" value="GLYCOSYLTRANSFERASE 2-LIKE DOMAIN-CONTAINING PROTEIN"/>
    <property type="match status" value="1"/>
</dbReference>
<dbReference type="Proteomes" id="UP001410795">
    <property type="component" value="Unassembled WGS sequence"/>
</dbReference>
<dbReference type="InterPro" id="IPR001173">
    <property type="entry name" value="Glyco_trans_2-like"/>
</dbReference>
<dbReference type="InterPro" id="IPR050834">
    <property type="entry name" value="Glycosyltransf_2"/>
</dbReference>
<gene>
    <name evidence="2" type="ORF">GCM10022202_11470</name>
</gene>
<evidence type="ECO:0000259" key="1">
    <source>
        <dbReference type="Pfam" id="PF00535"/>
    </source>
</evidence>
<dbReference type="SUPFAM" id="SSF53448">
    <property type="entry name" value="Nucleotide-diphospho-sugar transferases"/>
    <property type="match status" value="1"/>
</dbReference>
<evidence type="ECO:0000313" key="3">
    <source>
        <dbReference type="Proteomes" id="UP001410795"/>
    </source>
</evidence>
<dbReference type="Gene3D" id="3.90.550.10">
    <property type="entry name" value="Spore Coat Polysaccharide Biosynthesis Protein SpsA, Chain A"/>
    <property type="match status" value="1"/>
</dbReference>
<feature type="domain" description="Glycosyltransferase 2-like" evidence="1">
    <location>
        <begin position="7"/>
        <end position="138"/>
    </location>
</feature>
<dbReference type="InterPro" id="IPR029044">
    <property type="entry name" value="Nucleotide-diphossugar_trans"/>
</dbReference>
<dbReference type="Pfam" id="PF00535">
    <property type="entry name" value="Glycos_transf_2"/>
    <property type="match status" value="1"/>
</dbReference>
<dbReference type="EMBL" id="BAAAYV010000005">
    <property type="protein sequence ID" value="GAA3653307.1"/>
    <property type="molecule type" value="Genomic_DNA"/>
</dbReference>
<comment type="caution">
    <text evidence="2">The sequence shown here is derived from an EMBL/GenBank/DDBJ whole genome shotgun (WGS) entry which is preliminary data.</text>
</comment>
<dbReference type="CDD" id="cd00761">
    <property type="entry name" value="Glyco_tranf_GTA_type"/>
    <property type="match status" value="1"/>
</dbReference>
<dbReference type="RefSeq" id="WP_221855282.1">
    <property type="nucleotide sequence ID" value="NZ_BAAAYV010000005.1"/>
</dbReference>
<accession>A0ABP7B9U6</accession>
<keyword evidence="3" id="KW-1185">Reference proteome</keyword>
<protein>
    <recommendedName>
        <fullName evidence="1">Glycosyltransferase 2-like domain-containing protein</fullName>
    </recommendedName>
</protein>
<name>A0ABP7B9U6_9MICO</name>